<sequence length="104" mass="11677">MLCKETNWHDECCVKMLMMQSSVQRTLGLPMLSKHVFVSRVCMRKACTVIARAVPACACHCVVCNGELVLPLPLLYLCCLYTGSECIRRRYHCLPGGIRRSGVN</sequence>
<dbReference type="EMBL" id="CM004469">
    <property type="protein sequence ID" value="OCT92062.1"/>
    <property type="molecule type" value="Genomic_DNA"/>
</dbReference>
<dbReference type="AlphaFoldDB" id="A0A974DHX5"/>
<gene>
    <name evidence="1" type="ORF">XELAEV_18015119mg</name>
</gene>
<evidence type="ECO:0000313" key="1">
    <source>
        <dbReference type="EMBL" id="OCT92062.1"/>
    </source>
</evidence>
<organism evidence="1 2">
    <name type="scientific">Xenopus laevis</name>
    <name type="common">African clawed frog</name>
    <dbReference type="NCBI Taxonomy" id="8355"/>
    <lineage>
        <taxon>Eukaryota</taxon>
        <taxon>Metazoa</taxon>
        <taxon>Chordata</taxon>
        <taxon>Craniata</taxon>
        <taxon>Vertebrata</taxon>
        <taxon>Euteleostomi</taxon>
        <taxon>Amphibia</taxon>
        <taxon>Batrachia</taxon>
        <taxon>Anura</taxon>
        <taxon>Pipoidea</taxon>
        <taxon>Pipidae</taxon>
        <taxon>Xenopodinae</taxon>
        <taxon>Xenopus</taxon>
        <taxon>Xenopus</taxon>
    </lineage>
</organism>
<protein>
    <submittedName>
        <fullName evidence="1">Uncharacterized protein</fullName>
    </submittedName>
</protein>
<dbReference type="Proteomes" id="UP000694892">
    <property type="component" value="Chromosome 2S"/>
</dbReference>
<reference evidence="2" key="1">
    <citation type="journal article" date="2016" name="Nature">
        <title>Genome evolution in the allotetraploid frog Xenopus laevis.</title>
        <authorList>
            <person name="Session A.M."/>
            <person name="Uno Y."/>
            <person name="Kwon T."/>
            <person name="Chapman J.A."/>
            <person name="Toyoda A."/>
            <person name="Takahashi S."/>
            <person name="Fukui A."/>
            <person name="Hikosaka A."/>
            <person name="Suzuki A."/>
            <person name="Kondo M."/>
            <person name="van Heeringen S.J."/>
            <person name="Quigley I."/>
            <person name="Heinz S."/>
            <person name="Ogino H."/>
            <person name="Ochi H."/>
            <person name="Hellsten U."/>
            <person name="Lyons J.B."/>
            <person name="Simakov O."/>
            <person name="Putnam N."/>
            <person name="Stites J."/>
            <person name="Kuroki Y."/>
            <person name="Tanaka T."/>
            <person name="Michiue T."/>
            <person name="Watanabe M."/>
            <person name="Bogdanovic O."/>
            <person name="Lister R."/>
            <person name="Georgiou G."/>
            <person name="Paranjpe S.S."/>
            <person name="van Kruijsbergen I."/>
            <person name="Shu S."/>
            <person name="Carlson J."/>
            <person name="Kinoshita T."/>
            <person name="Ohta Y."/>
            <person name="Mawaribuchi S."/>
            <person name="Jenkins J."/>
            <person name="Grimwood J."/>
            <person name="Schmutz J."/>
            <person name="Mitros T."/>
            <person name="Mozaffari S.V."/>
            <person name="Suzuki Y."/>
            <person name="Haramoto Y."/>
            <person name="Yamamoto T.S."/>
            <person name="Takagi C."/>
            <person name="Heald R."/>
            <person name="Miller K."/>
            <person name="Haudenschild C."/>
            <person name="Kitzman J."/>
            <person name="Nakayama T."/>
            <person name="Izutsu Y."/>
            <person name="Robert J."/>
            <person name="Fortriede J."/>
            <person name="Burns K."/>
            <person name="Lotay V."/>
            <person name="Karimi K."/>
            <person name="Yasuoka Y."/>
            <person name="Dichmann D.S."/>
            <person name="Flajnik M.F."/>
            <person name="Houston D.W."/>
            <person name="Shendure J."/>
            <person name="DuPasquier L."/>
            <person name="Vize P.D."/>
            <person name="Zorn A.M."/>
            <person name="Ito M."/>
            <person name="Marcotte E.M."/>
            <person name="Wallingford J.B."/>
            <person name="Ito Y."/>
            <person name="Asashima M."/>
            <person name="Ueno N."/>
            <person name="Matsuda Y."/>
            <person name="Veenstra G.J."/>
            <person name="Fujiyama A."/>
            <person name="Harland R.M."/>
            <person name="Taira M."/>
            <person name="Rokhsar D.S."/>
        </authorList>
    </citation>
    <scope>NUCLEOTIDE SEQUENCE [LARGE SCALE GENOMIC DNA]</scope>
    <source>
        <strain evidence="2">J</strain>
    </source>
</reference>
<proteinExistence type="predicted"/>
<name>A0A974DHX5_XENLA</name>
<evidence type="ECO:0000313" key="2">
    <source>
        <dbReference type="Proteomes" id="UP000694892"/>
    </source>
</evidence>
<accession>A0A974DHX5</accession>